<feature type="domain" description="2Fe-2S ferredoxin-type" evidence="7">
    <location>
        <begin position="31"/>
        <end position="136"/>
    </location>
</feature>
<dbReference type="InterPro" id="IPR001041">
    <property type="entry name" value="2Fe-2S_ferredoxin-type"/>
</dbReference>
<evidence type="ECO:0000256" key="3">
    <source>
        <dbReference type="ARBA" id="ARBA00022723"/>
    </source>
</evidence>
<dbReference type="PRINTS" id="PR00355">
    <property type="entry name" value="ADRENODOXIN"/>
</dbReference>
<dbReference type="SUPFAM" id="SSF54292">
    <property type="entry name" value="2Fe-2S ferredoxin-like"/>
    <property type="match status" value="1"/>
</dbReference>
<dbReference type="InterPro" id="IPR036010">
    <property type="entry name" value="2Fe-2S_ferredoxin-like_sf"/>
</dbReference>
<dbReference type="EMBL" id="BJZP01000014">
    <property type="protein sequence ID" value="GEO86003.1"/>
    <property type="molecule type" value="Genomic_DNA"/>
</dbReference>
<keyword evidence="9" id="KW-1185">Reference proteome</keyword>
<dbReference type="InterPro" id="IPR012675">
    <property type="entry name" value="Beta-grasp_dom_sf"/>
</dbReference>
<comment type="caution">
    <text evidence="8">The sequence shown here is derived from an EMBL/GenBank/DDBJ whole genome shotgun (WGS) entry which is preliminary data.</text>
</comment>
<dbReference type="AlphaFoldDB" id="A0A512HKN7"/>
<sequence>MTWAAEEPERQVCKSYDDFSRSEFGGRGVLMVINLVFVDASGERREVSSVEGRSLMEAASLSGIPGIDADCGGACACATCQVYVDADWLSRLPPIGESESNMLEFAANRHESSRLACQIKLTPELDGLTVTTPEFQF</sequence>
<dbReference type="PANTHER" id="PTHR23426:SF65">
    <property type="entry name" value="FERREDOXIN-2, MITOCHONDRIAL"/>
    <property type="match status" value="1"/>
</dbReference>
<keyword evidence="2" id="KW-0001">2Fe-2S</keyword>
<dbReference type="Gene3D" id="3.10.20.30">
    <property type="match status" value="1"/>
</dbReference>
<organism evidence="8 9">
    <name type="scientific">Ciceribacter naphthalenivorans</name>
    <dbReference type="NCBI Taxonomy" id="1118451"/>
    <lineage>
        <taxon>Bacteria</taxon>
        <taxon>Pseudomonadati</taxon>
        <taxon>Pseudomonadota</taxon>
        <taxon>Alphaproteobacteria</taxon>
        <taxon>Hyphomicrobiales</taxon>
        <taxon>Rhizobiaceae</taxon>
        <taxon>Ciceribacter</taxon>
    </lineage>
</organism>
<accession>A0A512HKN7</accession>
<evidence type="ECO:0000313" key="8">
    <source>
        <dbReference type="EMBL" id="GEO86003.1"/>
    </source>
</evidence>
<keyword evidence="5" id="KW-0411">Iron-sulfur</keyword>
<dbReference type="GO" id="GO:0140647">
    <property type="term" value="P:P450-containing electron transport chain"/>
    <property type="evidence" value="ECO:0007669"/>
    <property type="project" value="InterPro"/>
</dbReference>
<comment type="similarity">
    <text evidence="1">Belongs to the adrenodoxin/putidaredoxin family.</text>
</comment>
<name>A0A512HKN7_9HYPH</name>
<dbReference type="Pfam" id="PF00111">
    <property type="entry name" value="Fer2"/>
    <property type="match status" value="1"/>
</dbReference>
<keyword evidence="3" id="KW-0479">Metal-binding</keyword>
<proteinExistence type="inferred from homology"/>
<dbReference type="GO" id="GO:0046872">
    <property type="term" value="F:metal ion binding"/>
    <property type="evidence" value="ECO:0007669"/>
    <property type="project" value="UniProtKB-KW"/>
</dbReference>
<dbReference type="InterPro" id="IPR001055">
    <property type="entry name" value="Adrenodoxin-like"/>
</dbReference>
<dbReference type="Proteomes" id="UP000321717">
    <property type="component" value="Unassembled WGS sequence"/>
</dbReference>
<evidence type="ECO:0000256" key="6">
    <source>
        <dbReference type="ARBA" id="ARBA00034078"/>
    </source>
</evidence>
<evidence type="ECO:0000259" key="7">
    <source>
        <dbReference type="PROSITE" id="PS51085"/>
    </source>
</evidence>
<dbReference type="GO" id="GO:0005829">
    <property type="term" value="C:cytosol"/>
    <property type="evidence" value="ECO:0007669"/>
    <property type="project" value="TreeGrafter"/>
</dbReference>
<reference evidence="8 9" key="1">
    <citation type="submission" date="2019-07" db="EMBL/GenBank/DDBJ databases">
        <title>Whole genome shotgun sequence of Rhizobium naphthalenivorans NBRC 107585.</title>
        <authorList>
            <person name="Hosoyama A."/>
            <person name="Uohara A."/>
            <person name="Ohji S."/>
            <person name="Ichikawa N."/>
        </authorList>
    </citation>
    <scope>NUCLEOTIDE SEQUENCE [LARGE SCALE GENOMIC DNA]</scope>
    <source>
        <strain evidence="8 9">NBRC 107585</strain>
    </source>
</reference>
<evidence type="ECO:0000256" key="1">
    <source>
        <dbReference type="ARBA" id="ARBA00010914"/>
    </source>
</evidence>
<keyword evidence="4" id="KW-0408">Iron</keyword>
<dbReference type="PROSITE" id="PS51085">
    <property type="entry name" value="2FE2S_FER_2"/>
    <property type="match status" value="1"/>
</dbReference>
<evidence type="ECO:0000313" key="9">
    <source>
        <dbReference type="Proteomes" id="UP000321717"/>
    </source>
</evidence>
<dbReference type="GO" id="GO:0009055">
    <property type="term" value="F:electron transfer activity"/>
    <property type="evidence" value="ECO:0007669"/>
    <property type="project" value="TreeGrafter"/>
</dbReference>
<gene>
    <name evidence="8" type="ORF">RNA01_29350</name>
</gene>
<evidence type="ECO:0000256" key="2">
    <source>
        <dbReference type="ARBA" id="ARBA00022714"/>
    </source>
</evidence>
<dbReference type="GO" id="GO:0051537">
    <property type="term" value="F:2 iron, 2 sulfur cluster binding"/>
    <property type="evidence" value="ECO:0007669"/>
    <property type="project" value="UniProtKB-KW"/>
</dbReference>
<dbReference type="PANTHER" id="PTHR23426">
    <property type="entry name" value="FERREDOXIN/ADRENODOXIN"/>
    <property type="match status" value="1"/>
</dbReference>
<evidence type="ECO:0000256" key="4">
    <source>
        <dbReference type="ARBA" id="ARBA00023004"/>
    </source>
</evidence>
<protein>
    <recommendedName>
        <fullName evidence="7">2Fe-2S ferredoxin-type domain-containing protein</fullName>
    </recommendedName>
</protein>
<comment type="cofactor">
    <cofactor evidence="6">
        <name>[2Fe-2S] cluster</name>
        <dbReference type="ChEBI" id="CHEBI:190135"/>
    </cofactor>
</comment>
<evidence type="ECO:0000256" key="5">
    <source>
        <dbReference type="ARBA" id="ARBA00023014"/>
    </source>
</evidence>
<dbReference type="CDD" id="cd00207">
    <property type="entry name" value="fer2"/>
    <property type="match status" value="1"/>
</dbReference>